<feature type="chain" id="PRO_5030864881" description="Lipoprotein" evidence="2">
    <location>
        <begin position="32"/>
        <end position="727"/>
    </location>
</feature>
<dbReference type="AlphaFoldDB" id="A0A7X4YE01"/>
<organism evidence="3 4">
    <name type="scientific">Corallococcus exiguus</name>
    <dbReference type="NCBI Taxonomy" id="83462"/>
    <lineage>
        <taxon>Bacteria</taxon>
        <taxon>Pseudomonadati</taxon>
        <taxon>Myxococcota</taxon>
        <taxon>Myxococcia</taxon>
        <taxon>Myxococcales</taxon>
        <taxon>Cystobacterineae</taxon>
        <taxon>Myxococcaceae</taxon>
        <taxon>Corallococcus</taxon>
    </lineage>
</organism>
<keyword evidence="2" id="KW-0732">Signal</keyword>
<protein>
    <recommendedName>
        <fullName evidence="5">Lipoprotein</fullName>
    </recommendedName>
</protein>
<keyword evidence="4" id="KW-1185">Reference proteome</keyword>
<accession>A0A7X4YE01</accession>
<evidence type="ECO:0000313" key="4">
    <source>
        <dbReference type="Proteomes" id="UP000537825"/>
    </source>
</evidence>
<dbReference type="RefSeq" id="WP_139923273.1">
    <property type="nucleotide sequence ID" value="NZ_CBCSLE010000068.1"/>
</dbReference>
<proteinExistence type="predicted"/>
<feature type="region of interest" description="Disordered" evidence="1">
    <location>
        <begin position="50"/>
        <end position="71"/>
    </location>
</feature>
<dbReference type="PROSITE" id="PS51257">
    <property type="entry name" value="PROKAR_LIPOPROTEIN"/>
    <property type="match status" value="1"/>
</dbReference>
<comment type="caution">
    <text evidence="3">The sequence shown here is derived from an EMBL/GenBank/DDBJ whole genome shotgun (WGS) entry which is preliminary data.</text>
</comment>
<sequence length="727" mass="78024">MCADRRLHSGPGLVLMVALLASGCASFHAKASHGSTLAFNPISSASQAERSTAAGVYPEEELDSSTRERAAAPLGFRRGPLTDTIERTGARGSGEVEGVAFACGGGGVPSGWPHLDSSREVLAPFLACASPAEFVAMQRGVDMAALVESLEDWDAVRLGALGPLDARASEVLGRKRAAFLVAVTEKYGGPYAEVLALFVLHSAFDDELREVVRLLARDKQLAETLGSMAAVREELKRRGLALENFLERGEQAPDVLRGLGRAGRDMLSSTSVSGEARYTDLMAMRGQMPSPYQAALDEVQKALMARHYSAGSVSAGAFDHLTFGVPLGFYHLVTGTGHGAYSLAQGKYEQASRELAPAALAVALYAGGKGARALVEARGGLRRLQMPALDLEGMKALLGRIEEQLGVNAARDLLRYLQANREGARVAAEWGEAGLLALYEARGNPAKAHAVLAEARRDSARAAETKGVAGKSASGSALLAQDAGVSALEAAKAKLLQAELEASGPRLPKDVEALKGLAAEMDAPPAGVERGAGLWRDYVSYRERRLQEIQSGADVKGPLKWAGYQEMFAHYARGMAFEKAMVTLLEKDAALPRAQRRWLGDFDQPRIETHVGVMKSDLRFSDVLVIEERPAPGTSPRVETFSFKSRDLSQFRVKALTAQMFADASAALRYYGEMLTIRRPGMQMEVRVQKVRLIYEGGEFKPRDASALSRALSSTLHAVQDVEVVFQ</sequence>
<dbReference type="EMBL" id="JAAAPK010000008">
    <property type="protein sequence ID" value="NBC43715.1"/>
    <property type="molecule type" value="Genomic_DNA"/>
</dbReference>
<evidence type="ECO:0000313" key="3">
    <source>
        <dbReference type="EMBL" id="NBC43715.1"/>
    </source>
</evidence>
<evidence type="ECO:0000256" key="1">
    <source>
        <dbReference type="SAM" id="MobiDB-lite"/>
    </source>
</evidence>
<dbReference type="Proteomes" id="UP000537825">
    <property type="component" value="Unassembled WGS sequence"/>
</dbReference>
<feature type="signal peptide" evidence="2">
    <location>
        <begin position="1"/>
        <end position="31"/>
    </location>
</feature>
<evidence type="ECO:0008006" key="5">
    <source>
        <dbReference type="Google" id="ProtNLM"/>
    </source>
</evidence>
<evidence type="ECO:0000256" key="2">
    <source>
        <dbReference type="SAM" id="SignalP"/>
    </source>
</evidence>
<gene>
    <name evidence="3" type="ORF">GTZ93_28305</name>
</gene>
<reference evidence="3 4" key="1">
    <citation type="submission" date="2020-01" db="EMBL/GenBank/DDBJ databases">
        <title>The draft genome sequence of Corallococcus exiguus DSM 14696.</title>
        <authorList>
            <person name="Zhang X."/>
            <person name="Zhu H."/>
        </authorList>
    </citation>
    <scope>NUCLEOTIDE SEQUENCE [LARGE SCALE GENOMIC DNA]</scope>
    <source>
        <strain evidence="3 4">DSM 14696</strain>
    </source>
</reference>
<name>A0A7X4YE01_9BACT</name>